<name>A0A059G435_9PROT</name>
<dbReference type="PATRIC" id="fig|1280953.3.peg.2998"/>
<gene>
    <name evidence="2" type="ORF">HOC_14912</name>
</gene>
<dbReference type="STRING" id="1280953.HOC_14912"/>
<dbReference type="RefSeq" id="WP_035539975.1">
    <property type="nucleotide sequence ID" value="NZ_ARYL01000025.1"/>
</dbReference>
<keyword evidence="3" id="KW-1185">Reference proteome</keyword>
<proteinExistence type="predicted"/>
<sequence>MTIASGVVVFVLCWWICFFAVLPIGVRGQFEDGAHTPGTEEGAPVRPMIWKKALWASIGAAVLTAIAAVVVPLLLAE</sequence>
<comment type="caution">
    <text evidence="2">The sequence shown here is derived from an EMBL/GenBank/DDBJ whole genome shotgun (WGS) entry which is preliminary data.</text>
</comment>
<keyword evidence="1" id="KW-1133">Transmembrane helix</keyword>
<dbReference type="OrthoDB" id="9804637at2"/>
<keyword evidence="1" id="KW-0472">Membrane</keyword>
<feature type="transmembrane region" description="Helical" evidence="1">
    <location>
        <begin position="6"/>
        <end position="26"/>
    </location>
</feature>
<dbReference type="EMBL" id="ARYL01000025">
    <property type="protein sequence ID" value="KDA01566.1"/>
    <property type="molecule type" value="Genomic_DNA"/>
</dbReference>
<evidence type="ECO:0000256" key="1">
    <source>
        <dbReference type="SAM" id="Phobius"/>
    </source>
</evidence>
<protein>
    <recommendedName>
        <fullName evidence="4">DUF1467 domain-containing protein</fullName>
    </recommendedName>
</protein>
<evidence type="ECO:0008006" key="4">
    <source>
        <dbReference type="Google" id="ProtNLM"/>
    </source>
</evidence>
<organism evidence="2 3">
    <name type="scientific">Hyphomonas oceanitis SCH89</name>
    <dbReference type="NCBI Taxonomy" id="1280953"/>
    <lineage>
        <taxon>Bacteria</taxon>
        <taxon>Pseudomonadati</taxon>
        <taxon>Pseudomonadota</taxon>
        <taxon>Alphaproteobacteria</taxon>
        <taxon>Hyphomonadales</taxon>
        <taxon>Hyphomonadaceae</taxon>
        <taxon>Hyphomonas</taxon>
    </lineage>
</organism>
<dbReference type="InterPro" id="IPR009935">
    <property type="entry name" value="DUF1467"/>
</dbReference>
<dbReference type="AlphaFoldDB" id="A0A059G435"/>
<feature type="transmembrane region" description="Helical" evidence="1">
    <location>
        <begin position="53"/>
        <end position="75"/>
    </location>
</feature>
<dbReference type="eggNOG" id="COG5454">
    <property type="taxonomic scope" value="Bacteria"/>
</dbReference>
<evidence type="ECO:0000313" key="2">
    <source>
        <dbReference type="EMBL" id="KDA01566.1"/>
    </source>
</evidence>
<dbReference type="Proteomes" id="UP000024942">
    <property type="component" value="Unassembled WGS sequence"/>
</dbReference>
<evidence type="ECO:0000313" key="3">
    <source>
        <dbReference type="Proteomes" id="UP000024942"/>
    </source>
</evidence>
<keyword evidence="1" id="KW-0812">Transmembrane</keyword>
<accession>A0A059G435</accession>
<reference evidence="2 3" key="1">
    <citation type="journal article" date="2014" name="Antonie Van Leeuwenhoek">
        <title>Hyphomonas beringensis sp. nov. and Hyphomonas chukchiensis sp. nov., isolated from surface seawater of the Bering Sea and Chukchi Sea.</title>
        <authorList>
            <person name="Li C."/>
            <person name="Lai Q."/>
            <person name="Li G."/>
            <person name="Dong C."/>
            <person name="Wang J."/>
            <person name="Liao Y."/>
            <person name="Shao Z."/>
        </authorList>
    </citation>
    <scope>NUCLEOTIDE SEQUENCE [LARGE SCALE GENOMIC DNA]</scope>
    <source>
        <strain evidence="2 3">SCH89</strain>
    </source>
</reference>
<dbReference type="Pfam" id="PF07330">
    <property type="entry name" value="DUF1467"/>
    <property type="match status" value="1"/>
</dbReference>